<evidence type="ECO:0000256" key="6">
    <source>
        <dbReference type="ARBA" id="ARBA00022741"/>
    </source>
</evidence>
<keyword evidence="5" id="KW-0698">rRNA processing</keyword>
<evidence type="ECO:0000259" key="13">
    <source>
        <dbReference type="PROSITE" id="PS51192"/>
    </source>
</evidence>
<dbReference type="InterPro" id="IPR014001">
    <property type="entry name" value="Helicase_ATP-bd"/>
</dbReference>
<evidence type="ECO:0000256" key="5">
    <source>
        <dbReference type="ARBA" id="ARBA00022552"/>
    </source>
</evidence>
<feature type="compositionally biased region" description="Basic and acidic residues" evidence="12">
    <location>
        <begin position="109"/>
        <end position="154"/>
    </location>
</feature>
<dbReference type="CDD" id="cd18787">
    <property type="entry name" value="SF2_C_DEAD"/>
    <property type="match status" value="1"/>
</dbReference>
<organism evidence="15 16">
    <name type="scientific">Pristionchus mayeri</name>
    <dbReference type="NCBI Taxonomy" id="1317129"/>
    <lineage>
        <taxon>Eukaryota</taxon>
        <taxon>Metazoa</taxon>
        <taxon>Ecdysozoa</taxon>
        <taxon>Nematoda</taxon>
        <taxon>Chromadorea</taxon>
        <taxon>Rhabditida</taxon>
        <taxon>Rhabditina</taxon>
        <taxon>Diplogasteromorpha</taxon>
        <taxon>Diplogasteroidea</taxon>
        <taxon>Neodiplogasteridae</taxon>
        <taxon>Pristionchus</taxon>
    </lineage>
</organism>
<evidence type="ECO:0000256" key="8">
    <source>
        <dbReference type="ARBA" id="ARBA00022806"/>
    </source>
</evidence>
<feature type="compositionally biased region" description="Basic and acidic residues" evidence="12">
    <location>
        <begin position="954"/>
        <end position="963"/>
    </location>
</feature>
<dbReference type="GO" id="GO:0016787">
    <property type="term" value="F:hydrolase activity"/>
    <property type="evidence" value="ECO:0007669"/>
    <property type="project" value="UniProtKB-KW"/>
</dbReference>
<evidence type="ECO:0000313" key="16">
    <source>
        <dbReference type="Proteomes" id="UP001328107"/>
    </source>
</evidence>
<dbReference type="InterPro" id="IPR044742">
    <property type="entry name" value="DEAD/DEAH_RhlB"/>
</dbReference>
<evidence type="ECO:0000256" key="4">
    <source>
        <dbReference type="ARBA" id="ARBA00022517"/>
    </source>
</evidence>
<evidence type="ECO:0000256" key="12">
    <source>
        <dbReference type="SAM" id="MobiDB-lite"/>
    </source>
</evidence>
<feature type="domain" description="Helicase ATP-binding" evidence="13">
    <location>
        <begin position="367"/>
        <end position="548"/>
    </location>
</feature>
<feature type="compositionally biased region" description="Polar residues" evidence="12">
    <location>
        <begin position="1081"/>
        <end position="1090"/>
    </location>
</feature>
<dbReference type="GO" id="GO:0003676">
    <property type="term" value="F:nucleic acid binding"/>
    <property type="evidence" value="ECO:0007669"/>
    <property type="project" value="InterPro"/>
</dbReference>
<feature type="region of interest" description="Disordered" evidence="12">
    <location>
        <begin position="1"/>
        <end position="25"/>
    </location>
</feature>
<feature type="compositionally biased region" description="Basic and acidic residues" evidence="12">
    <location>
        <begin position="8"/>
        <end position="25"/>
    </location>
</feature>
<dbReference type="GO" id="GO:0003724">
    <property type="term" value="F:RNA helicase activity"/>
    <property type="evidence" value="ECO:0007669"/>
    <property type="project" value="UniProtKB-EC"/>
</dbReference>
<evidence type="ECO:0000256" key="10">
    <source>
        <dbReference type="ARBA" id="ARBA00023242"/>
    </source>
</evidence>
<comment type="similarity">
    <text evidence="2">Belongs to the DEAD box helicase family. DDX5/DBP2 subfamily.</text>
</comment>
<proteinExistence type="inferred from homology"/>
<dbReference type="Pfam" id="PF00271">
    <property type="entry name" value="Helicase_C"/>
    <property type="match status" value="1"/>
</dbReference>
<gene>
    <name evidence="15" type="ORF">PMAYCL1PPCAC_04136</name>
</gene>
<dbReference type="GO" id="GO:0005524">
    <property type="term" value="F:ATP binding"/>
    <property type="evidence" value="ECO:0007669"/>
    <property type="project" value="UniProtKB-KW"/>
</dbReference>
<dbReference type="AlphaFoldDB" id="A0AAN4Z7J1"/>
<dbReference type="InterPro" id="IPR027417">
    <property type="entry name" value="P-loop_NTPase"/>
</dbReference>
<dbReference type="Gene3D" id="3.40.50.300">
    <property type="entry name" value="P-loop containing nucleotide triphosphate hydrolases"/>
    <property type="match status" value="2"/>
</dbReference>
<accession>A0AAN4Z7J1</accession>
<keyword evidence="4" id="KW-0690">Ribosome biogenesis</keyword>
<evidence type="ECO:0000256" key="3">
    <source>
        <dbReference type="ARBA" id="ARBA00012552"/>
    </source>
</evidence>
<comment type="subcellular location">
    <subcellularLocation>
        <location evidence="1">Nucleus</location>
        <location evidence="1">Nucleolus</location>
    </subcellularLocation>
</comment>
<comment type="caution">
    <text evidence="15">The sequence shown here is derived from an EMBL/GenBank/DDBJ whole genome shotgun (WGS) entry which is preliminary data.</text>
</comment>
<dbReference type="PROSITE" id="PS51194">
    <property type="entry name" value="HELICASE_CTER"/>
    <property type="match status" value="1"/>
</dbReference>
<dbReference type="GO" id="GO:0043186">
    <property type="term" value="C:P granule"/>
    <property type="evidence" value="ECO:0007669"/>
    <property type="project" value="UniProtKB-ARBA"/>
</dbReference>
<dbReference type="InterPro" id="IPR001650">
    <property type="entry name" value="Helicase_C-like"/>
</dbReference>
<evidence type="ECO:0000313" key="15">
    <source>
        <dbReference type="EMBL" id="GMR33941.1"/>
    </source>
</evidence>
<dbReference type="SUPFAM" id="SSF52540">
    <property type="entry name" value="P-loop containing nucleoside triphosphate hydrolases"/>
    <property type="match status" value="1"/>
</dbReference>
<feature type="compositionally biased region" description="Gly residues" evidence="12">
    <location>
        <begin position="256"/>
        <end position="266"/>
    </location>
</feature>
<feature type="compositionally biased region" description="Gly residues" evidence="12">
    <location>
        <begin position="155"/>
        <end position="164"/>
    </location>
</feature>
<keyword evidence="16" id="KW-1185">Reference proteome</keyword>
<feature type="compositionally biased region" description="Basic and acidic residues" evidence="12">
    <location>
        <begin position="65"/>
        <end position="94"/>
    </location>
</feature>
<evidence type="ECO:0000256" key="11">
    <source>
        <dbReference type="ARBA" id="ARBA00037449"/>
    </source>
</evidence>
<evidence type="ECO:0000256" key="9">
    <source>
        <dbReference type="ARBA" id="ARBA00022840"/>
    </source>
</evidence>
<keyword evidence="7" id="KW-0378">Hydrolase</keyword>
<dbReference type="Proteomes" id="UP001328107">
    <property type="component" value="Unassembled WGS sequence"/>
</dbReference>
<dbReference type="SMART" id="SM00490">
    <property type="entry name" value="HELICc"/>
    <property type="match status" value="1"/>
</dbReference>
<dbReference type="SMART" id="SM00487">
    <property type="entry name" value="DEXDc"/>
    <property type="match status" value="1"/>
</dbReference>
<feature type="compositionally biased region" description="Polar residues" evidence="12">
    <location>
        <begin position="933"/>
        <end position="951"/>
    </location>
</feature>
<reference evidence="16" key="1">
    <citation type="submission" date="2022-10" db="EMBL/GenBank/DDBJ databases">
        <title>Genome assembly of Pristionchus species.</title>
        <authorList>
            <person name="Yoshida K."/>
            <person name="Sommer R.J."/>
        </authorList>
    </citation>
    <scope>NUCLEOTIDE SEQUENCE [LARGE SCALE GENOMIC DNA]</scope>
    <source>
        <strain evidence="16">RS5460</strain>
    </source>
</reference>
<sequence>RIEEREEEERWMKEEERRKREEEEIHSMIEEEAIEIMGEGKRTMGEEEEMKEVEEFGMMFSDSLPRARVETEGKIGSKDSTLEEEEKWTGKVSREDEEATVGGRGGYDYGERRGVHFEGDRAQERDSGGRNDRGFERGRLFPEDADGFRGRGGDRGGYGSGQGYGRDEGSRGYGDALKRTEVESDSEESLDRGGNGRRQNSFNDRKREDRRTSNDADGFNKGSGGFDIGNGGFIGRYNDRGFRGRGGGRWDERGEGGFGNGYGSGFGREERPRRDLTQLNANGERMFAVPGYISTTRTADELFESDVKNAENQLLDVDEPLKITGQDADVIHEIRSWEESGLDQSLIDLLVNRCKYTVVRPIQAIGIPAIMAGRDLLAHSETGSGKSAAFMLPLVNEILNENRTLTGGQVEAIMVAPTRELVLQLFEQATRFTNTFNNIRVVYSYGQVGYASTINELSTKGAHILIATAGRLKDHIMSQHITLDALRFFVLDEADRMLEEENGTKQMEWIFDQPKWPKNSIQSILCSATIKQNLKDYAARILRPNFLTITTASEIGANKKIKQNFHKVEGLVDKNALLFKIMQEESESEAPFRKTLIFVNKIESTNVLALFFSAKLEGVKAQSLHSDKGQDLRDEAIGQFRNGDVQILIGTDVCERGLDIEGLQHVINFDMPQVAERYTHRIGRTGRVRSGTSTSFITESDARIVPQIVQIAKASGQTVPDWMEEMAQKAEQGGGFGDGFGGGFGSGGFGGGGGGFGSASGGFESAGGFGGGGGGGFGNNSGGNNSSAGGFGNGGGGFGSSSGFGASTGFGGGFDTTPSGGGFGTANGFGSDSAATAGFASSAAPAAPAAAAGFGANEWEDLPEDVDNRKMDGEDGTVESQPSADGDGMIEGEKESNYSKEVEADPASTTSDESGKEKEVLVVEEEVDVVLTGSESPDSSHSSKRNTTPENASEEQRNGKSSEEIDDENRNTCSECNAPLAEGDDLSDTKSDEGGDAAVYSDPYSTAEEEEKELVDEIIITETSETKEEMGEKEEGEMKKEEKEEEEKGEKEVGRKEEEADKKTSSGDAKKAELVEKRCNNSETTPSTSDAVLPPATANSAIDEDDW</sequence>
<feature type="domain" description="Helicase C-terminal" evidence="14">
    <location>
        <begin position="573"/>
        <end position="727"/>
    </location>
</feature>
<feature type="compositionally biased region" description="Basic and acidic residues" evidence="12">
    <location>
        <begin position="203"/>
        <end position="214"/>
    </location>
</feature>
<dbReference type="CDD" id="cd00268">
    <property type="entry name" value="DEADc"/>
    <property type="match status" value="1"/>
</dbReference>
<feature type="region of interest" description="Disordered" evidence="12">
    <location>
        <begin position="860"/>
        <end position="1107"/>
    </location>
</feature>
<feature type="compositionally biased region" description="Basic and acidic residues" evidence="12">
    <location>
        <begin position="891"/>
        <end position="903"/>
    </location>
</feature>
<name>A0AAN4Z7J1_9BILA</name>
<evidence type="ECO:0000256" key="1">
    <source>
        <dbReference type="ARBA" id="ARBA00004604"/>
    </source>
</evidence>
<dbReference type="PROSITE" id="PS51192">
    <property type="entry name" value="HELICASE_ATP_BIND_1"/>
    <property type="match status" value="1"/>
</dbReference>
<comment type="function">
    <text evidence="11">ATP-dependent RNA helicase required for 60S ribosomal subunit synthesis. Involved in efficient pre-rRNA processing, predominantly at site A3, which is necessary for the normal formation of 25S and 5.8S rRNAs.</text>
</comment>
<feature type="non-terminal residue" evidence="15">
    <location>
        <position position="1"/>
    </location>
</feature>
<feature type="compositionally biased region" description="Basic and acidic residues" evidence="12">
    <location>
        <begin position="165"/>
        <end position="182"/>
    </location>
</feature>
<dbReference type="PROSITE" id="PS00039">
    <property type="entry name" value="DEAD_ATP_HELICASE"/>
    <property type="match status" value="1"/>
</dbReference>
<dbReference type="InterPro" id="IPR000629">
    <property type="entry name" value="RNA-helicase_DEAD-box_CS"/>
</dbReference>
<dbReference type="Pfam" id="PF00270">
    <property type="entry name" value="DEAD"/>
    <property type="match status" value="1"/>
</dbReference>
<dbReference type="PANTHER" id="PTHR47958">
    <property type="entry name" value="ATP-DEPENDENT RNA HELICASE DBP3"/>
    <property type="match status" value="1"/>
</dbReference>
<feature type="region of interest" description="Disordered" evidence="12">
    <location>
        <begin position="58"/>
        <end position="225"/>
    </location>
</feature>
<keyword evidence="10" id="KW-0539">Nucleus</keyword>
<keyword evidence="6" id="KW-0547">Nucleotide-binding</keyword>
<evidence type="ECO:0000259" key="14">
    <source>
        <dbReference type="PROSITE" id="PS51194"/>
    </source>
</evidence>
<feature type="region of interest" description="Disordered" evidence="12">
    <location>
        <begin position="247"/>
        <end position="273"/>
    </location>
</feature>
<dbReference type="EMBL" id="BTRK01000001">
    <property type="protein sequence ID" value="GMR33941.1"/>
    <property type="molecule type" value="Genomic_DNA"/>
</dbReference>
<evidence type="ECO:0000256" key="2">
    <source>
        <dbReference type="ARBA" id="ARBA00009334"/>
    </source>
</evidence>
<feature type="compositionally biased region" description="Basic and acidic residues" evidence="12">
    <location>
        <begin position="1036"/>
        <end position="1080"/>
    </location>
</feature>
<protein>
    <recommendedName>
        <fullName evidence="3">RNA helicase</fullName>
        <ecNumber evidence="3">3.6.4.13</ecNumber>
    </recommendedName>
</protein>
<dbReference type="EC" id="3.6.4.13" evidence="3"/>
<dbReference type="InterPro" id="IPR011545">
    <property type="entry name" value="DEAD/DEAH_box_helicase_dom"/>
</dbReference>
<keyword evidence="8" id="KW-0347">Helicase</keyword>
<keyword evidence="9" id="KW-0067">ATP-binding</keyword>
<evidence type="ECO:0000256" key="7">
    <source>
        <dbReference type="ARBA" id="ARBA00022801"/>
    </source>
</evidence>
<feature type="compositionally biased region" description="Acidic residues" evidence="12">
    <location>
        <begin position="1007"/>
        <end position="1016"/>
    </location>
</feature>